<evidence type="ECO:0000313" key="3">
    <source>
        <dbReference type="EMBL" id="KAG0656942.1"/>
    </source>
</evidence>
<keyword evidence="2" id="KW-1133">Transmembrane helix</keyword>
<dbReference type="OrthoDB" id="2527629at2759"/>
<reference evidence="3 4" key="1">
    <citation type="submission" date="2020-11" db="EMBL/GenBank/DDBJ databases">
        <title>Kefir isolates.</title>
        <authorList>
            <person name="Marcisauskas S."/>
            <person name="Kim Y."/>
            <person name="Blasche S."/>
        </authorList>
    </citation>
    <scope>NUCLEOTIDE SEQUENCE [LARGE SCALE GENOMIC DNA]</scope>
    <source>
        <strain evidence="3 4">KR</strain>
    </source>
</reference>
<dbReference type="AlphaFoldDB" id="A0A9P6VVI1"/>
<dbReference type="Proteomes" id="UP000777482">
    <property type="component" value="Unassembled WGS sequence"/>
</dbReference>
<feature type="transmembrane region" description="Helical" evidence="2">
    <location>
        <begin position="144"/>
        <end position="163"/>
    </location>
</feature>
<name>A0A9P6VVI1_RHOMI</name>
<keyword evidence="4" id="KW-1185">Reference proteome</keyword>
<accession>A0A9P6VVI1</accession>
<proteinExistence type="predicted"/>
<evidence type="ECO:0000256" key="2">
    <source>
        <dbReference type="SAM" id="Phobius"/>
    </source>
</evidence>
<dbReference type="EMBL" id="PUHQ01000089">
    <property type="protein sequence ID" value="KAG0656942.1"/>
    <property type="molecule type" value="Genomic_DNA"/>
</dbReference>
<keyword evidence="2" id="KW-0812">Transmembrane</keyword>
<protein>
    <submittedName>
        <fullName evidence="3">Uncharacterized protein</fullName>
    </submittedName>
</protein>
<feature type="region of interest" description="Disordered" evidence="1">
    <location>
        <begin position="1"/>
        <end position="40"/>
    </location>
</feature>
<evidence type="ECO:0000313" key="4">
    <source>
        <dbReference type="Proteomes" id="UP000777482"/>
    </source>
</evidence>
<organism evidence="3 4">
    <name type="scientific">Rhodotorula mucilaginosa</name>
    <name type="common">Yeast</name>
    <name type="synonym">Rhodotorula rubra</name>
    <dbReference type="NCBI Taxonomy" id="5537"/>
    <lineage>
        <taxon>Eukaryota</taxon>
        <taxon>Fungi</taxon>
        <taxon>Dikarya</taxon>
        <taxon>Basidiomycota</taxon>
        <taxon>Pucciniomycotina</taxon>
        <taxon>Microbotryomycetes</taxon>
        <taxon>Sporidiobolales</taxon>
        <taxon>Sporidiobolaceae</taxon>
        <taxon>Rhodotorula</taxon>
    </lineage>
</organism>
<evidence type="ECO:0000256" key="1">
    <source>
        <dbReference type="SAM" id="MobiDB-lite"/>
    </source>
</evidence>
<feature type="transmembrane region" description="Helical" evidence="2">
    <location>
        <begin position="198"/>
        <end position="219"/>
    </location>
</feature>
<sequence>MNERRSGESAVVLGAHQTSGVKVEEQENEGGPQGEAPCGGLAHTARVRETSEIIKLRDTLQPRVSEELEMESLIGQLSTRPPDSREAALASDSNREMPAFAGLQTLLTPAQFLQQLSPALSWIEKQSAQRGVQLARSDMGAGPLGFAGIALLALGYFYMMAVYTLDEKFKRNTTSGRLILAVLCYWLCVQTPNGSSLVALFGLVNLVTGVAMGFSVGWGDGNAVDLEIKARLEARRRAAAAATSSEAK</sequence>
<gene>
    <name evidence="3" type="ORF">C6P46_006772</name>
</gene>
<keyword evidence="2" id="KW-0472">Membrane</keyword>
<comment type="caution">
    <text evidence="3">The sequence shown here is derived from an EMBL/GenBank/DDBJ whole genome shotgun (WGS) entry which is preliminary data.</text>
</comment>